<dbReference type="InterPro" id="IPR014032">
    <property type="entry name" value="Peptidase_A24A_bac"/>
</dbReference>
<evidence type="ECO:0000256" key="6">
    <source>
        <dbReference type="ARBA" id="ARBA00022989"/>
    </source>
</evidence>
<dbReference type="EMBL" id="FNGW01000013">
    <property type="protein sequence ID" value="SDM49725.1"/>
    <property type="molecule type" value="Genomic_DNA"/>
</dbReference>
<feature type="transmembrane region" description="Helical" evidence="10">
    <location>
        <begin position="203"/>
        <end position="236"/>
    </location>
</feature>
<organism evidence="13 14">
    <name type="scientific">Romboutsia lituseburensis DSM 797</name>
    <dbReference type="NCBI Taxonomy" id="1121325"/>
    <lineage>
        <taxon>Bacteria</taxon>
        <taxon>Bacillati</taxon>
        <taxon>Bacillota</taxon>
        <taxon>Clostridia</taxon>
        <taxon>Peptostreptococcales</taxon>
        <taxon>Peptostreptococcaceae</taxon>
        <taxon>Romboutsia</taxon>
    </lineage>
</organism>
<feature type="transmembrane region" description="Helical" evidence="10">
    <location>
        <begin position="248"/>
        <end position="273"/>
    </location>
</feature>
<name>A0A1G9TRI2_9FIRM</name>
<evidence type="ECO:0000256" key="9">
    <source>
        <dbReference type="RuleBase" id="RU003794"/>
    </source>
</evidence>
<dbReference type="PANTHER" id="PTHR30487:SF0">
    <property type="entry name" value="PREPILIN LEADER PEPTIDASE_N-METHYLTRANSFERASE-RELATED"/>
    <property type="match status" value="1"/>
</dbReference>
<evidence type="ECO:0000256" key="3">
    <source>
        <dbReference type="ARBA" id="ARBA00022475"/>
    </source>
</evidence>
<evidence type="ECO:0000256" key="1">
    <source>
        <dbReference type="ARBA" id="ARBA00004429"/>
    </source>
</evidence>
<keyword evidence="4" id="KW-0997">Cell inner membrane</keyword>
<keyword evidence="6 10" id="KW-1133">Transmembrane helix</keyword>
<evidence type="ECO:0000256" key="5">
    <source>
        <dbReference type="ARBA" id="ARBA00022692"/>
    </source>
</evidence>
<keyword evidence="7 10" id="KW-0472">Membrane</keyword>
<dbReference type="GO" id="GO:0005886">
    <property type="term" value="C:plasma membrane"/>
    <property type="evidence" value="ECO:0007669"/>
    <property type="project" value="UniProtKB-SubCell"/>
</dbReference>
<dbReference type="EC" id="2.1.1.-" evidence="9"/>
<keyword evidence="9" id="KW-0511">Multifunctional enzyme</keyword>
<keyword evidence="5 9" id="KW-0812">Transmembrane</keyword>
<evidence type="ECO:0000313" key="14">
    <source>
        <dbReference type="Proteomes" id="UP000199068"/>
    </source>
</evidence>
<keyword evidence="9" id="KW-0378">Hydrolase</keyword>
<dbReference type="STRING" id="1121325.SAMN04515677_11341"/>
<evidence type="ECO:0000256" key="4">
    <source>
        <dbReference type="ARBA" id="ARBA00022519"/>
    </source>
</evidence>
<dbReference type="PRINTS" id="PR00864">
    <property type="entry name" value="PREPILNPTASE"/>
</dbReference>
<feature type="transmembrane region" description="Helical" evidence="10">
    <location>
        <begin position="170"/>
        <end position="191"/>
    </location>
</feature>
<keyword evidence="3" id="KW-1003">Cell membrane</keyword>
<comment type="similarity">
    <text evidence="2 8">Belongs to the peptidase A24 family.</text>
</comment>
<keyword evidence="9 13" id="KW-0489">Methyltransferase</keyword>
<dbReference type="GO" id="GO:0006465">
    <property type="term" value="P:signal peptide processing"/>
    <property type="evidence" value="ECO:0007669"/>
    <property type="project" value="TreeGrafter"/>
</dbReference>
<evidence type="ECO:0000259" key="12">
    <source>
        <dbReference type="Pfam" id="PF06750"/>
    </source>
</evidence>
<dbReference type="PANTHER" id="PTHR30487">
    <property type="entry name" value="TYPE 4 PREPILIN-LIKE PROTEINS LEADER PEPTIDE-PROCESSING ENZYME"/>
    <property type="match status" value="1"/>
</dbReference>
<feature type="domain" description="Prepilin type IV endopeptidase peptidase" evidence="11">
    <location>
        <begin position="123"/>
        <end position="232"/>
    </location>
</feature>
<keyword evidence="9 13" id="KW-0808">Transferase</keyword>
<dbReference type="Pfam" id="PF01478">
    <property type="entry name" value="Peptidase_A24"/>
    <property type="match status" value="1"/>
</dbReference>
<dbReference type="Gene3D" id="1.20.120.1220">
    <property type="match status" value="1"/>
</dbReference>
<feature type="transmembrane region" description="Helical" evidence="10">
    <location>
        <begin position="144"/>
        <end position="164"/>
    </location>
</feature>
<evidence type="ECO:0000256" key="10">
    <source>
        <dbReference type="SAM" id="Phobius"/>
    </source>
</evidence>
<dbReference type="EC" id="3.4.23.43" evidence="9"/>
<protein>
    <recommendedName>
        <fullName evidence="9">Prepilin leader peptidase/N-methyltransferase</fullName>
        <ecNumber evidence="9">2.1.1.-</ecNumber>
        <ecNumber evidence="9">3.4.23.43</ecNumber>
    </recommendedName>
</protein>
<comment type="subcellular location">
    <subcellularLocation>
        <location evidence="1">Cell inner membrane</location>
        <topology evidence="1">Multi-pass membrane protein</topology>
    </subcellularLocation>
    <subcellularLocation>
        <location evidence="9">Cell membrane</location>
        <topology evidence="9">Multi-pass membrane protein</topology>
    </subcellularLocation>
</comment>
<dbReference type="InterPro" id="IPR000045">
    <property type="entry name" value="Prepilin_IV_endopep_pep"/>
</dbReference>
<feature type="domain" description="Prepilin peptidase A24 N-terminal" evidence="12">
    <location>
        <begin position="30"/>
        <end position="112"/>
    </location>
</feature>
<evidence type="ECO:0000259" key="11">
    <source>
        <dbReference type="Pfam" id="PF01478"/>
    </source>
</evidence>
<accession>A0A1G9TRI2</accession>
<evidence type="ECO:0000256" key="2">
    <source>
        <dbReference type="ARBA" id="ARBA00005801"/>
    </source>
</evidence>
<dbReference type="GO" id="GO:0008168">
    <property type="term" value="F:methyltransferase activity"/>
    <property type="evidence" value="ECO:0007669"/>
    <property type="project" value="UniProtKB-KW"/>
</dbReference>
<keyword evidence="14" id="KW-1185">Reference proteome</keyword>
<reference evidence="13 14" key="1">
    <citation type="submission" date="2016-10" db="EMBL/GenBank/DDBJ databases">
        <authorList>
            <person name="de Groot N.N."/>
        </authorList>
    </citation>
    <scope>NUCLEOTIDE SEQUENCE [LARGE SCALE GENOMIC DNA]</scope>
    <source>
        <strain evidence="13 14">DSM 797</strain>
    </source>
</reference>
<keyword evidence="9" id="KW-0645">Protease</keyword>
<dbReference type="GO" id="GO:0032259">
    <property type="term" value="P:methylation"/>
    <property type="evidence" value="ECO:0007669"/>
    <property type="project" value="UniProtKB-KW"/>
</dbReference>
<dbReference type="Proteomes" id="UP000199068">
    <property type="component" value="Unassembled WGS sequence"/>
</dbReference>
<proteinExistence type="inferred from homology"/>
<gene>
    <name evidence="13" type="ORF">SAMN04515677_11341</name>
</gene>
<evidence type="ECO:0000256" key="7">
    <source>
        <dbReference type="ARBA" id="ARBA00023136"/>
    </source>
</evidence>
<comment type="catalytic activity">
    <reaction evidence="9">
        <text>Typically cleaves a -Gly-|-Phe- bond to release an N-terminal, basic peptide of 5-8 residues from type IV prepilin, and then N-methylates the new N-terminal amino group, the methyl donor being S-adenosyl-L-methionine.</text>
        <dbReference type="EC" id="3.4.23.43"/>
    </reaction>
</comment>
<feature type="transmembrane region" description="Helical" evidence="10">
    <location>
        <begin position="119"/>
        <end position="137"/>
    </location>
</feature>
<sequence length="277" mass="31109">MILYINKDLDNISESGEIKMEIYFMIVSFIMGVVFGSFYNVCIFRIPEKLSIINPPSHCYNCNSRLKPLDLVPILSWIMLKGRCRYCGEKISYRYVLIEFLTGILFLLVFNKYGYNIQTIYYLIFISMLIIITFIDIDHYIIPDCLIIFGSIVAILANILGQGIGIKNSLSGALICGGSMLILTSLIEFIVKKEVMGGGDIKLFAMTGLFLGIRGGLLTMLLSIYVGAFYGIIVIVNSRLKKQEYNSMIPYGPFISIGALMVVLCGTNIISWYTGLF</sequence>
<evidence type="ECO:0000313" key="13">
    <source>
        <dbReference type="EMBL" id="SDM49725.1"/>
    </source>
</evidence>
<dbReference type="GO" id="GO:0004190">
    <property type="term" value="F:aspartic-type endopeptidase activity"/>
    <property type="evidence" value="ECO:0007669"/>
    <property type="project" value="UniProtKB-EC"/>
</dbReference>
<dbReference type="Pfam" id="PF06750">
    <property type="entry name" value="A24_N_bact"/>
    <property type="match status" value="1"/>
</dbReference>
<dbReference type="InterPro" id="IPR010627">
    <property type="entry name" value="Prepilin_pept_A24_N"/>
</dbReference>
<dbReference type="InterPro" id="IPR050882">
    <property type="entry name" value="Prepilin_peptidase/N-MTase"/>
</dbReference>
<dbReference type="AlphaFoldDB" id="A0A1G9TRI2"/>
<feature type="transmembrane region" description="Helical" evidence="10">
    <location>
        <begin position="22"/>
        <end position="42"/>
    </location>
</feature>
<comment type="function">
    <text evidence="9">Plays an essential role in type IV pili and type II pseudopili formation by proteolytically removing the leader sequence from substrate proteins and subsequently monomethylating the alpha-amino group of the newly exposed N-terminal phenylalanine.</text>
</comment>
<evidence type="ECO:0000256" key="8">
    <source>
        <dbReference type="RuleBase" id="RU003793"/>
    </source>
</evidence>